<accession>A0A3P8CHN9</accession>
<accession>A0A183GLI4</accession>
<organism evidence="2 3">
    <name type="scientific">Heligmosomoides polygyrus</name>
    <name type="common">Parasitic roundworm</name>
    <dbReference type="NCBI Taxonomy" id="6339"/>
    <lineage>
        <taxon>Eukaryota</taxon>
        <taxon>Metazoa</taxon>
        <taxon>Ecdysozoa</taxon>
        <taxon>Nematoda</taxon>
        <taxon>Chromadorea</taxon>
        <taxon>Rhabditida</taxon>
        <taxon>Rhabditina</taxon>
        <taxon>Rhabditomorpha</taxon>
        <taxon>Strongyloidea</taxon>
        <taxon>Heligmosomidae</taxon>
        <taxon>Heligmosomoides</taxon>
    </lineage>
</organism>
<reference evidence="3" key="2">
    <citation type="submission" date="2019-09" db="UniProtKB">
        <authorList>
            <consortium name="WormBaseParasite"/>
        </authorList>
    </citation>
    <scope>IDENTIFICATION</scope>
</reference>
<dbReference type="EMBL" id="UZAH01035196">
    <property type="protein sequence ID" value="VDP39577.1"/>
    <property type="molecule type" value="Genomic_DNA"/>
</dbReference>
<evidence type="ECO:0000313" key="3">
    <source>
        <dbReference type="WBParaSite" id="HPBE_0002355401-mRNA-1"/>
    </source>
</evidence>
<dbReference type="WBParaSite" id="HPBE_0002355401-mRNA-1">
    <property type="protein sequence ID" value="HPBE_0002355401-mRNA-1"/>
    <property type="gene ID" value="HPBE_0002355401"/>
</dbReference>
<proteinExistence type="predicted"/>
<reference evidence="1 2" key="1">
    <citation type="submission" date="2018-11" db="EMBL/GenBank/DDBJ databases">
        <authorList>
            <consortium name="Pathogen Informatics"/>
        </authorList>
    </citation>
    <scope>NUCLEOTIDE SEQUENCE [LARGE SCALE GENOMIC DNA]</scope>
</reference>
<protein>
    <submittedName>
        <fullName evidence="3">Secreted protein</fullName>
    </submittedName>
</protein>
<evidence type="ECO:0000313" key="1">
    <source>
        <dbReference type="EMBL" id="VDP39577.1"/>
    </source>
</evidence>
<keyword evidence="2" id="KW-1185">Reference proteome</keyword>
<name>A0A183GLI4_HELPZ</name>
<evidence type="ECO:0000313" key="2">
    <source>
        <dbReference type="Proteomes" id="UP000050761"/>
    </source>
</evidence>
<dbReference type="AlphaFoldDB" id="A0A183GLI4"/>
<dbReference type="Proteomes" id="UP000050761">
    <property type="component" value="Unassembled WGS sequence"/>
</dbReference>
<sequence length="88" mass="9419">MIKGNLSSCASLVFNLNVALTEPLEPFELCRSLDTFISYSCTFALSGFSCRVAELVLMKKAFANSGGVAFYPRPLSRGVANVCVSSIS</sequence>
<gene>
    <name evidence="1" type="ORF">HPBE_LOCUS23553</name>
</gene>